<keyword evidence="3" id="KW-1185">Reference proteome</keyword>
<dbReference type="Proteomes" id="UP000275078">
    <property type="component" value="Unassembled WGS sequence"/>
</dbReference>
<feature type="compositionally biased region" description="Polar residues" evidence="1">
    <location>
        <begin position="73"/>
        <end position="82"/>
    </location>
</feature>
<protein>
    <submittedName>
        <fullName evidence="2">Uncharacterized protein</fullName>
    </submittedName>
</protein>
<organism evidence="2 3">
    <name type="scientific">Ascobolus immersus RN42</name>
    <dbReference type="NCBI Taxonomy" id="1160509"/>
    <lineage>
        <taxon>Eukaryota</taxon>
        <taxon>Fungi</taxon>
        <taxon>Dikarya</taxon>
        <taxon>Ascomycota</taxon>
        <taxon>Pezizomycotina</taxon>
        <taxon>Pezizomycetes</taxon>
        <taxon>Pezizales</taxon>
        <taxon>Ascobolaceae</taxon>
        <taxon>Ascobolus</taxon>
    </lineage>
</organism>
<dbReference type="AlphaFoldDB" id="A0A3N4I400"/>
<sequence length="124" mass="13136">MRHIWQPPTVDPVLPKMGAKTTRPLATSTASGPLPAPKPSSRPSCQSGTTPPRPPRGPGGGDAPFVFVPASLSAENTPSSRDPGSVDPPHCLDFTRTVVQQHFCRPGVFNSTLLNPADEFVIMI</sequence>
<name>A0A3N4I400_ASCIM</name>
<feature type="region of interest" description="Disordered" evidence="1">
    <location>
        <begin position="1"/>
        <end position="89"/>
    </location>
</feature>
<proteinExistence type="predicted"/>
<evidence type="ECO:0000313" key="3">
    <source>
        <dbReference type="Proteomes" id="UP000275078"/>
    </source>
</evidence>
<evidence type="ECO:0000313" key="2">
    <source>
        <dbReference type="EMBL" id="RPA76584.1"/>
    </source>
</evidence>
<gene>
    <name evidence="2" type="ORF">BJ508DRAFT_183005</name>
</gene>
<reference evidence="2 3" key="1">
    <citation type="journal article" date="2018" name="Nat. Ecol. Evol.">
        <title>Pezizomycetes genomes reveal the molecular basis of ectomycorrhizal truffle lifestyle.</title>
        <authorList>
            <person name="Murat C."/>
            <person name="Payen T."/>
            <person name="Noel B."/>
            <person name="Kuo A."/>
            <person name="Morin E."/>
            <person name="Chen J."/>
            <person name="Kohler A."/>
            <person name="Krizsan K."/>
            <person name="Balestrini R."/>
            <person name="Da Silva C."/>
            <person name="Montanini B."/>
            <person name="Hainaut M."/>
            <person name="Levati E."/>
            <person name="Barry K.W."/>
            <person name="Belfiori B."/>
            <person name="Cichocki N."/>
            <person name="Clum A."/>
            <person name="Dockter R.B."/>
            <person name="Fauchery L."/>
            <person name="Guy J."/>
            <person name="Iotti M."/>
            <person name="Le Tacon F."/>
            <person name="Lindquist E.A."/>
            <person name="Lipzen A."/>
            <person name="Malagnac F."/>
            <person name="Mello A."/>
            <person name="Molinier V."/>
            <person name="Miyauchi S."/>
            <person name="Poulain J."/>
            <person name="Riccioni C."/>
            <person name="Rubini A."/>
            <person name="Sitrit Y."/>
            <person name="Splivallo R."/>
            <person name="Traeger S."/>
            <person name="Wang M."/>
            <person name="Zifcakova L."/>
            <person name="Wipf D."/>
            <person name="Zambonelli A."/>
            <person name="Paolocci F."/>
            <person name="Nowrousian M."/>
            <person name="Ottonello S."/>
            <person name="Baldrian P."/>
            <person name="Spatafora J.W."/>
            <person name="Henrissat B."/>
            <person name="Nagy L.G."/>
            <person name="Aury J.M."/>
            <person name="Wincker P."/>
            <person name="Grigoriev I.V."/>
            <person name="Bonfante P."/>
            <person name="Martin F.M."/>
        </authorList>
    </citation>
    <scope>NUCLEOTIDE SEQUENCE [LARGE SCALE GENOMIC DNA]</scope>
    <source>
        <strain evidence="2 3">RN42</strain>
    </source>
</reference>
<dbReference type="EMBL" id="ML119742">
    <property type="protein sequence ID" value="RPA76584.1"/>
    <property type="molecule type" value="Genomic_DNA"/>
</dbReference>
<accession>A0A3N4I400</accession>
<evidence type="ECO:0000256" key="1">
    <source>
        <dbReference type="SAM" id="MobiDB-lite"/>
    </source>
</evidence>